<feature type="transmembrane region" description="Helical" evidence="1">
    <location>
        <begin position="7"/>
        <end position="28"/>
    </location>
</feature>
<reference evidence="2" key="1">
    <citation type="journal article" date="2020" name="Nature">
        <title>Giant virus diversity and host interactions through global metagenomics.</title>
        <authorList>
            <person name="Schulz F."/>
            <person name="Roux S."/>
            <person name="Paez-Espino D."/>
            <person name="Jungbluth S."/>
            <person name="Walsh D.A."/>
            <person name="Denef V.J."/>
            <person name="McMahon K.D."/>
            <person name="Konstantinidis K.T."/>
            <person name="Eloe-Fadrosh E.A."/>
            <person name="Kyrpides N.C."/>
            <person name="Woyke T."/>
        </authorList>
    </citation>
    <scope>NUCLEOTIDE SEQUENCE</scope>
    <source>
        <strain evidence="2">GVMAG-M-3300023174-49</strain>
    </source>
</reference>
<sequence>MFTSKSIGQYALFFSVIIVTSYVGNYFINSLESKNDDYELIKKYLLNDSPLYGFNRPKIWIHSKYEINARKWRDFQSRNTTDLNQPYLHLTIQTIINHCGNDFNVCLIDDDSFAKLIPTWDIHLETVPEPFKSHYRNLGMLQLLYHYGGMVLPNSLVCLKNLHPFYLESLAGGKPFVCENNNHISSGNSTKKLRFVPDISIMGCKKNDATIKDMIEYVKKLNRKPHFSSDIDFRGDISKWCINAIEHGKMNIVLGEKIGVKTSKKKSIELEELMEENDLDLAHDVVAVYIPADEVLRRPKYQWFAVLPREQIIGSNLAISKCIRKSIMDSGDDFNKSTTIPSVISI</sequence>
<evidence type="ECO:0008006" key="3">
    <source>
        <dbReference type="Google" id="ProtNLM"/>
    </source>
</evidence>
<keyword evidence="1" id="KW-0472">Membrane</keyword>
<organism evidence="2">
    <name type="scientific">viral metagenome</name>
    <dbReference type="NCBI Taxonomy" id="1070528"/>
    <lineage>
        <taxon>unclassified sequences</taxon>
        <taxon>metagenomes</taxon>
        <taxon>organismal metagenomes</taxon>
    </lineage>
</organism>
<keyword evidence="1" id="KW-0812">Transmembrane</keyword>
<keyword evidence="1" id="KW-1133">Transmembrane helix</keyword>
<proteinExistence type="predicted"/>
<protein>
    <recommendedName>
        <fullName evidence="3">Nucleotide-diphospho-sugar transferase domain-containing protein</fullName>
    </recommendedName>
</protein>
<accession>A0A6C0DRN9</accession>
<dbReference type="AlphaFoldDB" id="A0A6C0DRN9"/>
<dbReference type="EMBL" id="MN739660">
    <property type="protein sequence ID" value="QHT18930.1"/>
    <property type="molecule type" value="Genomic_DNA"/>
</dbReference>
<evidence type="ECO:0000256" key="1">
    <source>
        <dbReference type="SAM" id="Phobius"/>
    </source>
</evidence>
<evidence type="ECO:0000313" key="2">
    <source>
        <dbReference type="EMBL" id="QHT18930.1"/>
    </source>
</evidence>
<name>A0A6C0DRN9_9ZZZZ</name>